<dbReference type="InterPro" id="IPR017866">
    <property type="entry name" value="Succ-CoA_synthase_bsu_CS"/>
</dbReference>
<keyword evidence="6" id="KW-0067">ATP-binding</keyword>
<dbReference type="Gene3D" id="3.30.1490.20">
    <property type="entry name" value="ATP-grasp fold, A domain"/>
    <property type="match status" value="1"/>
</dbReference>
<dbReference type="InterPro" id="IPR011761">
    <property type="entry name" value="ATP-grasp"/>
</dbReference>
<dbReference type="GO" id="GO:0005829">
    <property type="term" value="C:cytosol"/>
    <property type="evidence" value="ECO:0007669"/>
    <property type="project" value="TreeGrafter"/>
</dbReference>
<dbReference type="SUPFAM" id="SSF52210">
    <property type="entry name" value="Succinyl-CoA synthetase domains"/>
    <property type="match status" value="1"/>
</dbReference>
<dbReference type="Gene3D" id="3.40.50.261">
    <property type="entry name" value="Succinyl-CoA synthetase domains"/>
    <property type="match status" value="1"/>
</dbReference>
<keyword evidence="4 6" id="KW-0547">Nucleotide-binding</keyword>
<dbReference type="Pfam" id="PF08442">
    <property type="entry name" value="ATP-grasp_2"/>
    <property type="match status" value="1"/>
</dbReference>
<dbReference type="PIRSF" id="PIRSF001554">
    <property type="entry name" value="SucCS_beta"/>
    <property type="match status" value="1"/>
</dbReference>
<reference evidence="8 9" key="1">
    <citation type="submission" date="2023-09" db="EMBL/GenBank/DDBJ databases">
        <authorList>
            <person name="Golyshina O.V."/>
            <person name="Lunev E.A."/>
            <person name="Bargiela R."/>
            <person name="Gaines M.C."/>
            <person name="Daum B."/>
            <person name="Bale N.J."/>
            <person name="Koenen M."/>
            <person name="Sinninghe Damst J.S."/>
            <person name="Yakimov M."/>
            <person name="Golyshin P.N."/>
        </authorList>
    </citation>
    <scope>NUCLEOTIDE SEQUENCE [LARGE SCALE GENOMIC DNA]</scope>
    <source>
        <strain evidence="8 9">M1</strain>
    </source>
</reference>
<keyword evidence="5" id="KW-0460">Magnesium</keyword>
<evidence type="ECO:0000256" key="1">
    <source>
        <dbReference type="ARBA" id="ARBA00001946"/>
    </source>
</evidence>
<keyword evidence="3" id="KW-0479">Metal-binding</keyword>
<dbReference type="KEGG" id="omr:OXIME_000533"/>
<dbReference type="NCBIfam" id="NF001913">
    <property type="entry name" value="PRK00696.1"/>
    <property type="match status" value="1"/>
</dbReference>
<dbReference type="GO" id="GO:0006099">
    <property type="term" value="P:tricarboxylic acid cycle"/>
    <property type="evidence" value="ECO:0007669"/>
    <property type="project" value="InterPro"/>
</dbReference>
<dbReference type="SUPFAM" id="SSF56059">
    <property type="entry name" value="Glutathione synthetase ATP-binding domain-like"/>
    <property type="match status" value="1"/>
</dbReference>
<dbReference type="Gene3D" id="3.30.470.20">
    <property type="entry name" value="ATP-grasp fold, B domain"/>
    <property type="match status" value="1"/>
</dbReference>
<feature type="domain" description="ATP-grasp" evidence="7">
    <location>
        <begin position="9"/>
        <end position="216"/>
    </location>
</feature>
<dbReference type="Proteomes" id="UP001451606">
    <property type="component" value="Chromosome"/>
</dbReference>
<evidence type="ECO:0000256" key="4">
    <source>
        <dbReference type="ARBA" id="ARBA00022741"/>
    </source>
</evidence>
<evidence type="ECO:0000256" key="6">
    <source>
        <dbReference type="PROSITE-ProRule" id="PRU00409"/>
    </source>
</evidence>
<dbReference type="InterPro" id="IPR005809">
    <property type="entry name" value="Succ_CoA_ligase-like_bsu"/>
</dbReference>
<keyword evidence="2 8" id="KW-0436">Ligase</keyword>
<organism evidence="8 9">
    <name type="scientific">Oxyplasma meridianum</name>
    <dbReference type="NCBI Taxonomy" id="3073602"/>
    <lineage>
        <taxon>Archaea</taxon>
        <taxon>Methanobacteriati</taxon>
        <taxon>Thermoplasmatota</taxon>
        <taxon>Thermoplasmata</taxon>
        <taxon>Thermoplasmatales</taxon>
        <taxon>Thermoplasmataceae</taxon>
        <taxon>Oxyplasma</taxon>
    </lineage>
</organism>
<dbReference type="InterPro" id="IPR013815">
    <property type="entry name" value="ATP_grasp_subdomain_1"/>
</dbReference>
<evidence type="ECO:0000256" key="2">
    <source>
        <dbReference type="ARBA" id="ARBA00022598"/>
    </source>
</evidence>
<dbReference type="InterPro" id="IPR016102">
    <property type="entry name" value="Succinyl-CoA_synth-like"/>
</dbReference>
<dbReference type="GO" id="GO:0042709">
    <property type="term" value="C:succinate-CoA ligase complex"/>
    <property type="evidence" value="ECO:0007669"/>
    <property type="project" value="TreeGrafter"/>
</dbReference>
<dbReference type="RefSeq" id="WP_393971941.1">
    <property type="nucleotide sequence ID" value="NZ_CP133772.1"/>
</dbReference>
<comment type="cofactor">
    <cofactor evidence="1">
        <name>Mg(2+)</name>
        <dbReference type="ChEBI" id="CHEBI:18420"/>
    </cofactor>
</comment>
<evidence type="ECO:0000256" key="5">
    <source>
        <dbReference type="ARBA" id="ARBA00022842"/>
    </source>
</evidence>
<evidence type="ECO:0000313" key="8">
    <source>
        <dbReference type="EMBL" id="WYX99984.1"/>
    </source>
</evidence>
<dbReference type="FunFam" id="3.30.470.20:FF:000002">
    <property type="entry name" value="Succinate--CoA ligase [ADP-forming] subunit beta"/>
    <property type="match status" value="1"/>
</dbReference>
<proteinExistence type="predicted"/>
<dbReference type="GO" id="GO:0046872">
    <property type="term" value="F:metal ion binding"/>
    <property type="evidence" value="ECO:0007669"/>
    <property type="project" value="UniProtKB-KW"/>
</dbReference>
<dbReference type="EMBL" id="CP133772">
    <property type="protein sequence ID" value="WYX99984.1"/>
    <property type="molecule type" value="Genomic_DNA"/>
</dbReference>
<dbReference type="InterPro" id="IPR013650">
    <property type="entry name" value="ATP-grasp_succ-CoA_synth-type"/>
</dbReference>
<protein>
    <submittedName>
        <fullName evidence="8">ADP-forming succinate--CoA ligase subunit beta</fullName>
        <ecNumber evidence="8">6.2.1.5</ecNumber>
    </submittedName>
</protein>
<evidence type="ECO:0000259" key="7">
    <source>
        <dbReference type="PROSITE" id="PS50975"/>
    </source>
</evidence>
<evidence type="ECO:0000256" key="3">
    <source>
        <dbReference type="ARBA" id="ARBA00022723"/>
    </source>
</evidence>
<evidence type="ECO:0000313" key="9">
    <source>
        <dbReference type="Proteomes" id="UP001451606"/>
    </source>
</evidence>
<name>A0AAX4NEX0_9ARCH</name>
<dbReference type="GO" id="GO:0006104">
    <property type="term" value="P:succinyl-CoA metabolic process"/>
    <property type="evidence" value="ECO:0007669"/>
    <property type="project" value="TreeGrafter"/>
</dbReference>
<dbReference type="GO" id="GO:0005524">
    <property type="term" value="F:ATP binding"/>
    <property type="evidence" value="ECO:0007669"/>
    <property type="project" value="UniProtKB-UniRule"/>
</dbReference>
<dbReference type="AlphaFoldDB" id="A0AAX4NEX0"/>
<dbReference type="InterPro" id="IPR005811">
    <property type="entry name" value="SUCC_ACL_C"/>
</dbReference>
<dbReference type="PANTHER" id="PTHR11815:SF10">
    <property type="entry name" value="SUCCINATE--COA LIGASE [GDP-FORMING] SUBUNIT BETA, MITOCHONDRIAL"/>
    <property type="match status" value="1"/>
</dbReference>
<dbReference type="GeneID" id="95967260"/>
<dbReference type="PROSITE" id="PS01217">
    <property type="entry name" value="SUCCINYL_COA_LIG_3"/>
    <property type="match status" value="1"/>
</dbReference>
<dbReference type="NCBIfam" id="TIGR01016">
    <property type="entry name" value="sucCoAbeta"/>
    <property type="match status" value="1"/>
</dbReference>
<dbReference type="EC" id="6.2.1.5" evidence="8"/>
<dbReference type="PROSITE" id="PS50975">
    <property type="entry name" value="ATP_GRASP"/>
    <property type="match status" value="1"/>
</dbReference>
<dbReference type="GO" id="GO:0004775">
    <property type="term" value="F:succinate-CoA ligase (ADP-forming) activity"/>
    <property type="evidence" value="ECO:0007669"/>
    <property type="project" value="UniProtKB-EC"/>
</dbReference>
<dbReference type="PANTHER" id="PTHR11815">
    <property type="entry name" value="SUCCINYL-COA SYNTHETASE BETA CHAIN"/>
    <property type="match status" value="1"/>
</dbReference>
<gene>
    <name evidence="8" type="primary">sucC</name>
    <name evidence="8" type="ORF">OXIME_000533</name>
</gene>
<sequence>MNLYEYMGKEIFRKNGIPVPDGYVVESASQLKPFKKPSVVKSQILLGGRGKSGGIKFAKSDADLKAAATELLGSKIRNLTVTKVLIEDMLNIKKELYVSIALSRSDREPVLIASNSGGVEIESVPQGEIFTKKIDPLLGYSDFIGREASAFMKLDPEIGKQFRSLLVNLYNVFVSEDCELVEINPLVVTAEGNLIAADAKVIMDSDSFFRHKDIVITDPEKTPLELEAQGKGYAFVELDGKIGVIANGAGLTMATLDALTLHNGKPRNFLDLGGTDNVDIVVEAFDLVLKANPKAILVNIFGGVTKCDTVANGIVAAKNKFSIKKPMVVRLSGVHEEEGRQILKENGIESYPTMMEAIERVVKVSEVQ</sequence>
<keyword evidence="9" id="KW-1185">Reference proteome</keyword>
<dbReference type="Pfam" id="PF00549">
    <property type="entry name" value="Ligase_CoA"/>
    <property type="match status" value="1"/>
</dbReference>
<accession>A0AAX4NEX0</accession>